<keyword evidence="2" id="KW-0812">Transmembrane</keyword>
<feature type="domain" description="EamA" evidence="3">
    <location>
        <begin position="79"/>
        <end position="214"/>
    </location>
</feature>
<dbReference type="AlphaFoldDB" id="A0A255EBF6"/>
<feature type="transmembrane region" description="Helical" evidence="2">
    <location>
        <begin position="166"/>
        <end position="189"/>
    </location>
</feature>
<protein>
    <submittedName>
        <fullName evidence="4">EamA family transporter</fullName>
    </submittedName>
</protein>
<feature type="transmembrane region" description="Helical" evidence="2">
    <location>
        <begin position="112"/>
        <end position="130"/>
    </location>
</feature>
<feature type="transmembrane region" description="Helical" evidence="2">
    <location>
        <begin position="325"/>
        <end position="345"/>
    </location>
</feature>
<comment type="caution">
    <text evidence="4">The sequence shown here is derived from an EMBL/GenBank/DDBJ whole genome shotgun (WGS) entry which is preliminary data.</text>
</comment>
<comment type="similarity">
    <text evidence="1">Belongs to the EamA transporter family.</text>
</comment>
<reference evidence="4 5" key="1">
    <citation type="submission" date="2017-07" db="EMBL/GenBank/DDBJ databases">
        <title>Draft whole genome sequences of clinical Proprionibacteriaceae strains.</title>
        <authorList>
            <person name="Bernier A.-M."/>
            <person name="Bernard K."/>
            <person name="Domingo M.-C."/>
        </authorList>
    </citation>
    <scope>NUCLEOTIDE SEQUENCE [LARGE SCALE GENOMIC DNA]</scope>
    <source>
        <strain evidence="4 5">NML 160184</strain>
    </source>
</reference>
<evidence type="ECO:0000259" key="3">
    <source>
        <dbReference type="Pfam" id="PF00892"/>
    </source>
</evidence>
<dbReference type="Pfam" id="PF00892">
    <property type="entry name" value="EamA"/>
    <property type="match status" value="2"/>
</dbReference>
<dbReference type="EMBL" id="NMVI01000011">
    <property type="protein sequence ID" value="OYN88866.1"/>
    <property type="molecule type" value="Genomic_DNA"/>
</dbReference>
<gene>
    <name evidence="4" type="ORF">CGZ92_03965</name>
</gene>
<feature type="domain" description="EamA" evidence="3">
    <location>
        <begin position="226"/>
        <end position="367"/>
    </location>
</feature>
<feature type="transmembrane region" description="Helical" evidence="2">
    <location>
        <begin position="295"/>
        <end position="318"/>
    </location>
</feature>
<feature type="transmembrane region" description="Helical" evidence="2">
    <location>
        <begin position="226"/>
        <end position="243"/>
    </location>
</feature>
<organism evidence="4 5">
    <name type="scientific">Parenemella sanctibonifatiensis</name>
    <dbReference type="NCBI Taxonomy" id="2016505"/>
    <lineage>
        <taxon>Bacteria</taxon>
        <taxon>Bacillati</taxon>
        <taxon>Actinomycetota</taxon>
        <taxon>Actinomycetes</taxon>
        <taxon>Propionibacteriales</taxon>
        <taxon>Propionibacteriaceae</taxon>
        <taxon>Parenemella</taxon>
    </lineage>
</organism>
<dbReference type="GO" id="GO:0016020">
    <property type="term" value="C:membrane"/>
    <property type="evidence" value="ECO:0007669"/>
    <property type="project" value="InterPro"/>
</dbReference>
<feature type="transmembrane region" description="Helical" evidence="2">
    <location>
        <begin position="142"/>
        <end position="160"/>
    </location>
</feature>
<proteinExistence type="inferred from homology"/>
<feature type="transmembrane region" description="Helical" evidence="2">
    <location>
        <begin position="80"/>
        <end position="100"/>
    </location>
</feature>
<evidence type="ECO:0000256" key="1">
    <source>
        <dbReference type="ARBA" id="ARBA00007362"/>
    </source>
</evidence>
<accession>A0A255EBF6</accession>
<name>A0A255EBF6_9ACTN</name>
<feature type="transmembrane region" description="Helical" evidence="2">
    <location>
        <begin position="201"/>
        <end position="220"/>
    </location>
</feature>
<sequence>MLGPLPDPADFTESWGRAYPTPPVAGVVPTTVDGVAARRSRQGQDSFDSLLIQGLGSNGRTRVWSLRNRMQEDAVKRGSGVLWALVAAASFSPAGALAVALQQAGWSPAAALLARVGGASLILAIPTVLTMRGRWHVLAQQWRLILAYGLIPVAAAQFAYFQAVQYINPGTALLVEYLGPVLLVLWLWVRHGQRPSRRTGVGMVAAVLGMMLVIDVFAGITVNPVGLTWSGLAAVCLAVYYALSAGDHGGLPPVALICFGMVIATVAVVAGAGVGVVELTSGPGPAVLAGMEVPVLAVVALMGVVPGAVAFIAGIMAGQRLGSTVAGFFGLLEVVGAIVATWLLLGELPQPIQLVGGAVILAGTVLVKLGESRPTEELSELPLTPVPEVASKLA</sequence>
<evidence type="ECO:0000313" key="5">
    <source>
        <dbReference type="Proteomes" id="UP000216533"/>
    </source>
</evidence>
<dbReference type="InterPro" id="IPR037185">
    <property type="entry name" value="EmrE-like"/>
</dbReference>
<evidence type="ECO:0000313" key="4">
    <source>
        <dbReference type="EMBL" id="OYN88866.1"/>
    </source>
</evidence>
<dbReference type="Proteomes" id="UP000216533">
    <property type="component" value="Unassembled WGS sequence"/>
</dbReference>
<dbReference type="InterPro" id="IPR000620">
    <property type="entry name" value="EamA_dom"/>
</dbReference>
<keyword evidence="2" id="KW-1133">Transmembrane helix</keyword>
<dbReference type="PANTHER" id="PTHR22911">
    <property type="entry name" value="ACYL-MALONYL CONDENSING ENZYME-RELATED"/>
    <property type="match status" value="1"/>
</dbReference>
<feature type="transmembrane region" description="Helical" evidence="2">
    <location>
        <begin position="255"/>
        <end position="275"/>
    </location>
</feature>
<evidence type="ECO:0000256" key="2">
    <source>
        <dbReference type="SAM" id="Phobius"/>
    </source>
</evidence>
<dbReference type="PANTHER" id="PTHR22911:SF79">
    <property type="entry name" value="MOBA-LIKE NTP TRANSFERASE DOMAIN-CONTAINING PROTEIN"/>
    <property type="match status" value="1"/>
</dbReference>
<dbReference type="SUPFAM" id="SSF103481">
    <property type="entry name" value="Multidrug resistance efflux transporter EmrE"/>
    <property type="match status" value="2"/>
</dbReference>
<keyword evidence="2" id="KW-0472">Membrane</keyword>